<reference evidence="3 4" key="1">
    <citation type="submission" date="2019-04" db="EMBL/GenBank/DDBJ databases">
        <authorList>
            <person name="Hwang J.C."/>
        </authorList>
    </citation>
    <scope>NUCLEOTIDE SEQUENCE [LARGE SCALE GENOMIC DNA]</scope>
    <source>
        <strain evidence="3 4">IMCC35001</strain>
    </source>
</reference>
<name>A0A4U1BHC8_9GAMM</name>
<feature type="transmembrane region" description="Helical" evidence="1">
    <location>
        <begin position="205"/>
        <end position="226"/>
    </location>
</feature>
<keyword evidence="4" id="KW-1185">Reference proteome</keyword>
<organism evidence="3 4">
    <name type="scientific">Ferrimonas sediminicola</name>
    <dbReference type="NCBI Taxonomy" id="2569538"/>
    <lineage>
        <taxon>Bacteria</taxon>
        <taxon>Pseudomonadati</taxon>
        <taxon>Pseudomonadota</taxon>
        <taxon>Gammaproteobacteria</taxon>
        <taxon>Alteromonadales</taxon>
        <taxon>Ferrimonadaceae</taxon>
        <taxon>Ferrimonas</taxon>
    </lineage>
</organism>
<dbReference type="PANTHER" id="PTHR42208">
    <property type="entry name" value="HEAVY METAL TRANSPORTER-RELATED"/>
    <property type="match status" value="1"/>
</dbReference>
<accession>A0A4U1BHC8</accession>
<comment type="caution">
    <text evidence="3">The sequence shown here is derived from an EMBL/GenBank/DDBJ whole genome shotgun (WGS) entry which is preliminary data.</text>
</comment>
<dbReference type="OrthoDB" id="9798690at2"/>
<evidence type="ECO:0000256" key="1">
    <source>
        <dbReference type="SAM" id="Phobius"/>
    </source>
</evidence>
<sequence>MSEFSLWAALSIGLLGSAHCVGMCGGIMAALSHGLPGRDQLNLSRRLGLLAAYNLGRVTSYAAAGALLASLAGGIGVLFDLDHWLTGMRLLAGIMLILMGFYLANLSSALVMVEKLGNPLWSRLAPLARRQLPVTSPAKALAAGMLWGWLPCGLVYSTLIWALSLGSALDTVMAMTAFGLGTLPSMILVGAAADAFKKLLVNKGFKLFSALLLIVYGVHTMTIALGQFF</sequence>
<keyword evidence="1" id="KW-0472">Membrane</keyword>
<evidence type="ECO:0000313" key="4">
    <source>
        <dbReference type="Proteomes" id="UP000305674"/>
    </source>
</evidence>
<dbReference type="PANTHER" id="PTHR42208:SF1">
    <property type="entry name" value="HEAVY METAL TRANSPORTER"/>
    <property type="match status" value="1"/>
</dbReference>
<proteinExistence type="predicted"/>
<dbReference type="InterPro" id="IPR039447">
    <property type="entry name" value="UreH-like_TM_dom"/>
</dbReference>
<feature type="transmembrane region" description="Helical" evidence="1">
    <location>
        <begin position="91"/>
        <end position="113"/>
    </location>
</feature>
<dbReference type="EMBL" id="SWCI01000002">
    <property type="protein sequence ID" value="TKB50454.1"/>
    <property type="molecule type" value="Genomic_DNA"/>
</dbReference>
<feature type="domain" description="Urease accessory protein UreH-like transmembrane" evidence="2">
    <location>
        <begin position="8"/>
        <end position="218"/>
    </location>
</feature>
<keyword evidence="1" id="KW-1133">Transmembrane helix</keyword>
<dbReference type="Proteomes" id="UP000305674">
    <property type="component" value="Unassembled WGS sequence"/>
</dbReference>
<feature type="transmembrane region" description="Helical" evidence="1">
    <location>
        <begin position="58"/>
        <end position="79"/>
    </location>
</feature>
<gene>
    <name evidence="3" type="ORF">FCL40_04680</name>
</gene>
<feature type="transmembrane region" description="Helical" evidence="1">
    <location>
        <begin position="172"/>
        <end position="193"/>
    </location>
</feature>
<protein>
    <submittedName>
        <fullName evidence="3">Sulfite exporter TauE/SafE family protein</fullName>
    </submittedName>
</protein>
<keyword evidence="1" id="KW-0812">Transmembrane</keyword>
<dbReference type="AlphaFoldDB" id="A0A4U1BHC8"/>
<dbReference type="Pfam" id="PF13386">
    <property type="entry name" value="DsbD_2"/>
    <property type="match status" value="1"/>
</dbReference>
<evidence type="ECO:0000259" key="2">
    <source>
        <dbReference type="Pfam" id="PF13386"/>
    </source>
</evidence>
<feature type="transmembrane region" description="Helical" evidence="1">
    <location>
        <begin position="146"/>
        <end position="165"/>
    </location>
</feature>
<dbReference type="RefSeq" id="WP_136851844.1">
    <property type="nucleotide sequence ID" value="NZ_SWCI01000002.1"/>
</dbReference>
<evidence type="ECO:0000313" key="3">
    <source>
        <dbReference type="EMBL" id="TKB50454.1"/>
    </source>
</evidence>